<dbReference type="GO" id="GO:0016787">
    <property type="term" value="F:hydrolase activity"/>
    <property type="evidence" value="ECO:0007669"/>
    <property type="project" value="UniProtKB-KW"/>
</dbReference>
<dbReference type="OrthoDB" id="9761519at2"/>
<protein>
    <submittedName>
        <fullName evidence="3">Glycosyl hydrolase</fullName>
    </submittedName>
</protein>
<reference evidence="3 4" key="1">
    <citation type="submission" date="2019-07" db="EMBL/GenBank/DDBJ databases">
        <authorList>
            <person name="Huq M.A."/>
        </authorList>
    </citation>
    <scope>NUCLEOTIDE SEQUENCE [LARGE SCALE GENOMIC DNA]</scope>
    <source>
        <strain evidence="3 4">MAH-19</strain>
    </source>
</reference>
<name>A0A556MKT6_9SPHI</name>
<organism evidence="3 4">
    <name type="scientific">Mucilaginibacter corticis</name>
    <dbReference type="NCBI Taxonomy" id="2597670"/>
    <lineage>
        <taxon>Bacteria</taxon>
        <taxon>Pseudomonadati</taxon>
        <taxon>Bacteroidota</taxon>
        <taxon>Sphingobacteriia</taxon>
        <taxon>Sphingobacteriales</taxon>
        <taxon>Sphingobacteriaceae</taxon>
        <taxon>Mucilaginibacter</taxon>
    </lineage>
</organism>
<dbReference type="PANTHER" id="PTHR43817:SF1">
    <property type="entry name" value="HYDROLASE, FAMILY 43, PUTATIVE (AFU_ORTHOLOGUE AFUA_3G01660)-RELATED"/>
    <property type="match status" value="1"/>
</dbReference>
<evidence type="ECO:0000313" key="3">
    <source>
        <dbReference type="EMBL" id="TSJ40492.1"/>
    </source>
</evidence>
<keyword evidence="4" id="KW-1185">Reference proteome</keyword>
<evidence type="ECO:0000256" key="2">
    <source>
        <dbReference type="ARBA" id="ARBA00022801"/>
    </source>
</evidence>
<dbReference type="NCBIfam" id="NF045579">
    <property type="entry name" value="rhamnoside_JR"/>
    <property type="match status" value="1"/>
</dbReference>
<dbReference type="Proteomes" id="UP000318733">
    <property type="component" value="Unassembled WGS sequence"/>
</dbReference>
<dbReference type="Gene3D" id="2.60.120.260">
    <property type="entry name" value="Galactose-binding domain-like"/>
    <property type="match status" value="1"/>
</dbReference>
<keyword evidence="1" id="KW-0732">Signal</keyword>
<comment type="caution">
    <text evidence="3">The sequence shown here is derived from an EMBL/GenBank/DDBJ whole genome shotgun (WGS) entry which is preliminary data.</text>
</comment>
<accession>A0A556MKT6</accession>
<dbReference type="SUPFAM" id="SSF49785">
    <property type="entry name" value="Galactose-binding domain-like"/>
    <property type="match status" value="1"/>
</dbReference>
<dbReference type="EMBL" id="VLPK01000002">
    <property type="protein sequence ID" value="TSJ40492.1"/>
    <property type="molecule type" value="Genomic_DNA"/>
</dbReference>
<evidence type="ECO:0000256" key="1">
    <source>
        <dbReference type="ARBA" id="ARBA00022729"/>
    </source>
</evidence>
<sequence length="987" mass="110767">MTNKTLNTRFFVNRKLFVILVFILGTVTVSHAQQVKKRINKNGLAKDTLLNLFHTPPDSAKSRVYWFWIYNRVTKEGITRDLEQFKAKGISGVNLICNGGYAGKEPLPGVKWLGEEWRALFRHAIREAKRLHIEIGFNMAGGWTMMGPSVTQDHAMKKVVSAEMKVAGPVKFSGTLPQPEVVEGYYHDIMVQAFRVTDGSKQIDPKDIIELTSKLGAKGHFEWDVPAGNWVILRTGYTLTGAAWSKWKAYPEGDTFKGGEGYEIDYLSVAALDDYFDHLGKTVIAEAKKAGGHIDYLWSDSWECGKLTWTQDFANQFKRFRGYDLKADMPVLAGYNVVNADVSARFREDFDRTIQDCIAENYYGHFEELCHKNGMKVGNEAGGPNDIPPQDVLKNFGHCDIVAGEFWVNGTRNAPDGYNKDRRERLNLKQTATAAHVYGKRQAEAEAFTEQERDGTHWTLGPYDLKPYANDAFCEGINRFMLHAATCQPPSDGKPGYEYCAGQHFTPNITWWEQSPAFFSYLSRCQYMLQQGNFVADVCFYLGERPPLLAPPKYNIPTLGPGYDCDYSNPEVLLTRMTVKNGRITLPDGMNYKLLVLQNCVSPVPEITKEVGGYQGLSVSSDQSTAMSLPVIKKLKELIMMGATVVGAPPGMSAELKNYPECDTEVKKIAAEIWGNLDGKTRTERKLGKGRIIWGKTPKEILLADGVSPDFSFTGQTENSDQFDYIHRTSGNAEIYFVINRTNQHQTRSFTFRVSGKQPEIWDAVSGKSITAKSFEQTNGATTLPLEMDAFSSYFVVFRKPIAVNAKGASEKNFPQLAEFEKLEGSWTAAFDSQWGGPAKAQFPELISWTKRPEDGIKYYSGTATYTKSFDLKNNADKKMRKSKRLFLDLGDVKDVAEVRLNGKKLGVLWCAPWRVEITGAVKPTGNILQVDVINLWANRVVHDLSLPVDKRLTKTHEVFRFDMLNVNTPLLESGLLGPVKVYTAKD</sequence>
<dbReference type="RefSeq" id="WP_144248530.1">
    <property type="nucleotide sequence ID" value="NZ_VLPK01000002.1"/>
</dbReference>
<proteinExistence type="predicted"/>
<keyword evidence="2 3" id="KW-0378">Hydrolase</keyword>
<evidence type="ECO:0000313" key="4">
    <source>
        <dbReference type="Proteomes" id="UP000318733"/>
    </source>
</evidence>
<dbReference type="InterPro" id="IPR008979">
    <property type="entry name" value="Galactose-bd-like_sf"/>
</dbReference>
<gene>
    <name evidence="3" type="ORF">FO440_12105</name>
</gene>
<dbReference type="PANTHER" id="PTHR43817">
    <property type="entry name" value="GLYCOSYL HYDROLASE"/>
    <property type="match status" value="1"/>
</dbReference>
<dbReference type="AlphaFoldDB" id="A0A556MKT6"/>
<dbReference type="Pfam" id="PF17132">
    <property type="entry name" value="Glyco_hydro_106"/>
    <property type="match status" value="2"/>
</dbReference>